<comment type="caution">
    <text evidence="10">The sequence shown here is derived from an EMBL/GenBank/DDBJ whole genome shotgun (WGS) entry which is preliminary data.</text>
</comment>
<dbReference type="InterPro" id="IPR003423">
    <property type="entry name" value="OMP_efflux"/>
</dbReference>
<dbReference type="PANTHER" id="PTHR30026:SF23">
    <property type="entry name" value="TO APRF-PUTATIVE OUTER MEMBRANE EFFLUX PROTEIN OR SECRETED ALKALINE PHOSPHATASE-RELATED"/>
    <property type="match status" value="1"/>
</dbReference>
<evidence type="ECO:0000256" key="9">
    <source>
        <dbReference type="SAM" id="SignalP"/>
    </source>
</evidence>
<dbReference type="AlphaFoldDB" id="A0AA91THH7"/>
<name>A0AA91THH7_9BACT</name>
<comment type="subcellular location">
    <subcellularLocation>
        <location evidence="1">Cell outer membrane</location>
    </subcellularLocation>
</comment>
<dbReference type="GO" id="GO:0015562">
    <property type="term" value="F:efflux transmembrane transporter activity"/>
    <property type="evidence" value="ECO:0007669"/>
    <property type="project" value="InterPro"/>
</dbReference>
<keyword evidence="5" id="KW-0812">Transmembrane</keyword>
<keyword evidence="3" id="KW-0813">Transport</keyword>
<dbReference type="Gene3D" id="1.20.1600.10">
    <property type="entry name" value="Outer membrane efflux proteins (OEP)"/>
    <property type="match status" value="1"/>
</dbReference>
<evidence type="ECO:0000256" key="4">
    <source>
        <dbReference type="ARBA" id="ARBA00022452"/>
    </source>
</evidence>
<accession>A0AA91THH7</accession>
<reference evidence="10 11" key="1">
    <citation type="submission" date="2017-07" db="EMBL/GenBank/DDBJ databases">
        <title>Draft genome sequence of Prevotella copri isolated from the gut of healthy adult Indian.</title>
        <authorList>
            <person name="Das B."/>
            <person name="Bag S."/>
            <person name="Ghosh T.S."/>
        </authorList>
    </citation>
    <scope>NUCLEOTIDE SEQUENCE [LARGE SCALE GENOMIC DNA]</scope>
    <source>
        <strain evidence="10 11">Indica</strain>
    </source>
</reference>
<keyword evidence="6" id="KW-0472">Membrane</keyword>
<dbReference type="Proteomes" id="UP000215155">
    <property type="component" value="Unassembled WGS sequence"/>
</dbReference>
<keyword evidence="8" id="KW-0175">Coiled coil</keyword>
<comment type="similarity">
    <text evidence="2">Belongs to the outer membrane factor (OMF) (TC 1.B.17) family.</text>
</comment>
<evidence type="ECO:0000256" key="8">
    <source>
        <dbReference type="SAM" id="Coils"/>
    </source>
</evidence>
<sequence length="465" mass="51640">MIKNILFVSLLLAGGTHWASAQSQTTEGAAASLPASKKENMTISQLFQKVEDNSKSLRTSLSGVEAAHLGIEAAKSKKLPDLDASLSFSYIGNALITDRDFSNVHGLKSPHFGNNFAFQAQQVVYAGGAINAGIKLAELGKQQAEVGVKLTRQQIRFIALGQYLDLYKIDNRIKVYEKNIELTRQLIDDIKEKQTQGMALKNDITRYELQMESLKLGLTALRNNRSILNHQLCNTLGMNQGSQKNEGSQMNQTSQEIQIIPDATIADKTYGKEGEAYWQTAGTLNSPLLEQSSNAIRIAEQKEKIAKSDLLPKVAFVAADNFDGPILFELPPVDKNLNVWYVGVGVKYSLSSLFKSNKRIKQAAIETRQAKEAHAVQAEQLNNNVQAAYVQYQQTYVELETQRKSVELAQQNYDVMNARYLSQLALVTDMVDASNLKLNAELSEVDARINIVYAYYRMKYAAGEI</sequence>
<dbReference type="GO" id="GO:0015288">
    <property type="term" value="F:porin activity"/>
    <property type="evidence" value="ECO:0007669"/>
    <property type="project" value="TreeGrafter"/>
</dbReference>
<gene>
    <name evidence="10" type="ORF">CFT61_14330</name>
</gene>
<feature type="chain" id="PRO_5041714469" evidence="9">
    <location>
        <begin position="22"/>
        <end position="465"/>
    </location>
</feature>
<evidence type="ECO:0000256" key="6">
    <source>
        <dbReference type="ARBA" id="ARBA00023136"/>
    </source>
</evidence>
<dbReference type="SUPFAM" id="SSF56954">
    <property type="entry name" value="Outer membrane efflux proteins (OEP)"/>
    <property type="match status" value="1"/>
</dbReference>
<keyword evidence="7" id="KW-0998">Cell outer membrane</keyword>
<evidence type="ECO:0000313" key="11">
    <source>
        <dbReference type="Proteomes" id="UP000215155"/>
    </source>
</evidence>
<dbReference type="GO" id="GO:0009279">
    <property type="term" value="C:cell outer membrane"/>
    <property type="evidence" value="ECO:0007669"/>
    <property type="project" value="UniProtKB-SubCell"/>
</dbReference>
<dbReference type="InterPro" id="IPR051906">
    <property type="entry name" value="TolC-like"/>
</dbReference>
<feature type="coiled-coil region" evidence="8">
    <location>
        <begin position="173"/>
        <end position="224"/>
    </location>
</feature>
<evidence type="ECO:0000256" key="7">
    <source>
        <dbReference type="ARBA" id="ARBA00023237"/>
    </source>
</evidence>
<evidence type="ECO:0000313" key="10">
    <source>
        <dbReference type="EMBL" id="OXL42866.1"/>
    </source>
</evidence>
<organism evidence="10 11">
    <name type="scientific">Segatella copri</name>
    <dbReference type="NCBI Taxonomy" id="165179"/>
    <lineage>
        <taxon>Bacteria</taxon>
        <taxon>Pseudomonadati</taxon>
        <taxon>Bacteroidota</taxon>
        <taxon>Bacteroidia</taxon>
        <taxon>Bacteroidales</taxon>
        <taxon>Prevotellaceae</taxon>
        <taxon>Segatella</taxon>
    </lineage>
</organism>
<protein>
    <submittedName>
        <fullName evidence="10">Transporter</fullName>
    </submittedName>
</protein>
<evidence type="ECO:0000256" key="3">
    <source>
        <dbReference type="ARBA" id="ARBA00022448"/>
    </source>
</evidence>
<dbReference type="PANTHER" id="PTHR30026">
    <property type="entry name" value="OUTER MEMBRANE PROTEIN TOLC"/>
    <property type="match status" value="1"/>
</dbReference>
<keyword evidence="4" id="KW-1134">Transmembrane beta strand</keyword>
<dbReference type="RefSeq" id="WP_089545068.1">
    <property type="nucleotide sequence ID" value="NZ_NMPZ01000030.1"/>
</dbReference>
<dbReference type="EMBL" id="NMPZ01000030">
    <property type="protein sequence ID" value="OXL42866.1"/>
    <property type="molecule type" value="Genomic_DNA"/>
</dbReference>
<keyword evidence="9" id="KW-0732">Signal</keyword>
<evidence type="ECO:0000256" key="1">
    <source>
        <dbReference type="ARBA" id="ARBA00004442"/>
    </source>
</evidence>
<feature type="signal peptide" evidence="9">
    <location>
        <begin position="1"/>
        <end position="21"/>
    </location>
</feature>
<evidence type="ECO:0000256" key="2">
    <source>
        <dbReference type="ARBA" id="ARBA00007613"/>
    </source>
</evidence>
<evidence type="ECO:0000256" key="5">
    <source>
        <dbReference type="ARBA" id="ARBA00022692"/>
    </source>
</evidence>
<dbReference type="Pfam" id="PF02321">
    <property type="entry name" value="OEP"/>
    <property type="match status" value="1"/>
</dbReference>
<dbReference type="GO" id="GO:1990281">
    <property type="term" value="C:efflux pump complex"/>
    <property type="evidence" value="ECO:0007669"/>
    <property type="project" value="TreeGrafter"/>
</dbReference>
<proteinExistence type="inferred from homology"/>